<comment type="function">
    <text evidence="12">Putative RNA polymerase II subunit B1 C-terminal domain (CTD) phosphatase involved in RNA polymerase II transcription regulation.</text>
</comment>
<dbReference type="GO" id="GO:0005737">
    <property type="term" value="C:cytoplasm"/>
    <property type="evidence" value="ECO:0007669"/>
    <property type="project" value="TreeGrafter"/>
</dbReference>
<dbReference type="Pfam" id="PF04181">
    <property type="entry name" value="RPAP2_Rtr1"/>
    <property type="match status" value="1"/>
</dbReference>
<evidence type="ECO:0000256" key="6">
    <source>
        <dbReference type="ARBA" id="ARBA00022833"/>
    </source>
</evidence>
<comment type="similarity">
    <text evidence="2 11 12">Belongs to the RPAP2 family.</text>
</comment>
<feature type="region of interest" description="Disordered" evidence="13">
    <location>
        <begin position="219"/>
        <end position="238"/>
    </location>
</feature>
<keyword evidence="5 12" id="KW-0378">Hydrolase</keyword>
<sequence length="364" mass="40601">MPPKSILKKTHAPAPERNGEPVNQRHLDVALHHANILEQRKAVEAQVLDGILTLMEFPSSPHADAQRPSPADARAFEETVAAFQPADYDALIEERNIAGKCGYALCPKPKARARSTAKKQFVDTDRGVEIVDRKVLEVWCSDDCAKRALYVKVQLNEEPAWLRSAGHGEKMELLVENAHELRATLPVRTKPRAAPAPAKAHDEDDVDAAWAAHDDAAAELARERGEKPGGVTKANDSLVRDTITERASSQAPPQPPSLPAGSTMAIEGHIPRHNRREEAEEAEEAEDEEDDAQDWDKHLPGRKTTPHSADDKLRLTAQTTDYASQRRRQNTLTERRLQMTNHKSRILQRTIEYTTHHSTTHEAR</sequence>
<evidence type="ECO:0000256" key="12">
    <source>
        <dbReference type="RuleBase" id="RU367080"/>
    </source>
</evidence>
<name>A0A162ZIX7_DIDRA</name>
<keyword evidence="6 12" id="KW-0862">Zinc</keyword>
<dbReference type="InterPro" id="IPR007308">
    <property type="entry name" value="Rtr1/RPAP2_dom"/>
</dbReference>
<keyword evidence="8 12" id="KW-0539">Nucleus</keyword>
<organism evidence="15 16">
    <name type="scientific">Didymella rabiei</name>
    <name type="common">Chickpea ascochyta blight fungus</name>
    <name type="synonym">Mycosphaerella rabiei</name>
    <dbReference type="NCBI Taxonomy" id="5454"/>
    <lineage>
        <taxon>Eukaryota</taxon>
        <taxon>Fungi</taxon>
        <taxon>Dikarya</taxon>
        <taxon>Ascomycota</taxon>
        <taxon>Pezizomycotina</taxon>
        <taxon>Dothideomycetes</taxon>
        <taxon>Pleosporomycetidae</taxon>
        <taxon>Pleosporales</taxon>
        <taxon>Pleosporineae</taxon>
        <taxon>Didymellaceae</taxon>
        <taxon>Ascochyta</taxon>
    </lineage>
</organism>
<keyword evidence="3 12" id="KW-0479">Metal-binding</keyword>
<dbReference type="InterPro" id="IPR039693">
    <property type="entry name" value="Rtr1/RPAP2"/>
</dbReference>
<keyword evidence="4 12" id="KW-0863">Zinc-finger</keyword>
<dbReference type="PANTHER" id="PTHR14732">
    <property type="entry name" value="RNA POLYMERASE II SUBUNIT B1 CTD PHOSPHATASE RPAP2-RELATED"/>
    <property type="match status" value="1"/>
</dbReference>
<dbReference type="EC" id="3.1.3.16" evidence="12"/>
<dbReference type="GO" id="GO:0005634">
    <property type="term" value="C:nucleus"/>
    <property type="evidence" value="ECO:0007669"/>
    <property type="project" value="UniProtKB-SubCell"/>
</dbReference>
<comment type="subcellular location">
    <subcellularLocation>
        <location evidence="1 12">Nucleus</location>
    </subcellularLocation>
</comment>
<evidence type="ECO:0000256" key="8">
    <source>
        <dbReference type="ARBA" id="ARBA00023242"/>
    </source>
</evidence>
<dbReference type="GO" id="GO:0043175">
    <property type="term" value="F:RNA polymerase core enzyme binding"/>
    <property type="evidence" value="ECO:0007669"/>
    <property type="project" value="UniProtKB-UniRule"/>
</dbReference>
<evidence type="ECO:0000256" key="7">
    <source>
        <dbReference type="ARBA" id="ARBA00022912"/>
    </source>
</evidence>
<protein>
    <recommendedName>
        <fullName evidence="12">RNA polymerase II subunit B1 CTD phosphatase RPAP2 homolog</fullName>
        <ecNumber evidence="12">3.1.3.16</ecNumber>
    </recommendedName>
</protein>
<dbReference type="PROSITE" id="PS51479">
    <property type="entry name" value="ZF_RTR1"/>
    <property type="match status" value="1"/>
</dbReference>
<feature type="region of interest" description="Disordered" evidence="13">
    <location>
        <begin position="244"/>
        <end position="344"/>
    </location>
</feature>
<dbReference type="GO" id="GO:0008270">
    <property type="term" value="F:zinc ion binding"/>
    <property type="evidence" value="ECO:0007669"/>
    <property type="project" value="UniProtKB-KW"/>
</dbReference>
<comment type="catalytic activity">
    <reaction evidence="9 12">
        <text>O-phospho-L-seryl-[protein] + H2O = L-seryl-[protein] + phosphate</text>
        <dbReference type="Rhea" id="RHEA:20629"/>
        <dbReference type="Rhea" id="RHEA-COMP:9863"/>
        <dbReference type="Rhea" id="RHEA-COMP:11604"/>
        <dbReference type="ChEBI" id="CHEBI:15377"/>
        <dbReference type="ChEBI" id="CHEBI:29999"/>
        <dbReference type="ChEBI" id="CHEBI:43474"/>
        <dbReference type="ChEBI" id="CHEBI:83421"/>
        <dbReference type="EC" id="3.1.3.16"/>
    </reaction>
</comment>
<accession>A0A162ZIX7</accession>
<dbReference type="GO" id="GO:0008420">
    <property type="term" value="F:RNA polymerase II CTD heptapeptide repeat phosphatase activity"/>
    <property type="evidence" value="ECO:0007669"/>
    <property type="project" value="UniProtKB-UniRule"/>
</dbReference>
<keyword evidence="16" id="KW-1185">Reference proteome</keyword>
<dbReference type="Gene3D" id="1.25.40.820">
    <property type="match status" value="1"/>
</dbReference>
<evidence type="ECO:0000256" key="4">
    <source>
        <dbReference type="ARBA" id="ARBA00022771"/>
    </source>
</evidence>
<dbReference type="EMBL" id="JYNV01000274">
    <property type="protein sequence ID" value="KZM20626.1"/>
    <property type="molecule type" value="Genomic_DNA"/>
</dbReference>
<evidence type="ECO:0000313" key="16">
    <source>
        <dbReference type="Proteomes" id="UP000076837"/>
    </source>
</evidence>
<dbReference type="Proteomes" id="UP000076837">
    <property type="component" value="Unassembled WGS sequence"/>
</dbReference>
<evidence type="ECO:0000256" key="9">
    <source>
        <dbReference type="ARBA" id="ARBA00047761"/>
    </source>
</evidence>
<evidence type="ECO:0000256" key="10">
    <source>
        <dbReference type="ARBA" id="ARBA00048336"/>
    </source>
</evidence>
<comment type="caution">
    <text evidence="15">The sequence shown here is derived from an EMBL/GenBank/DDBJ whole genome shotgun (WGS) entry which is preliminary data.</text>
</comment>
<feature type="domain" description="RTR1-type" evidence="14">
    <location>
        <begin position="78"/>
        <end position="164"/>
    </location>
</feature>
<dbReference type="PANTHER" id="PTHR14732:SF0">
    <property type="entry name" value="RNA POLYMERASE II SUBUNIT B1 CTD PHOSPHATASE RPAP2-RELATED"/>
    <property type="match status" value="1"/>
</dbReference>
<evidence type="ECO:0000256" key="3">
    <source>
        <dbReference type="ARBA" id="ARBA00022723"/>
    </source>
</evidence>
<dbReference type="STRING" id="5454.A0A162ZIX7"/>
<feature type="compositionally biased region" description="Basic residues" evidence="13">
    <location>
        <begin position="1"/>
        <end position="11"/>
    </location>
</feature>
<dbReference type="InterPro" id="IPR038534">
    <property type="entry name" value="Rtr1/RPAP2_sf"/>
</dbReference>
<comment type="catalytic activity">
    <reaction evidence="10 12">
        <text>O-phospho-L-threonyl-[protein] + H2O = L-threonyl-[protein] + phosphate</text>
        <dbReference type="Rhea" id="RHEA:47004"/>
        <dbReference type="Rhea" id="RHEA-COMP:11060"/>
        <dbReference type="Rhea" id="RHEA-COMP:11605"/>
        <dbReference type="ChEBI" id="CHEBI:15377"/>
        <dbReference type="ChEBI" id="CHEBI:30013"/>
        <dbReference type="ChEBI" id="CHEBI:43474"/>
        <dbReference type="ChEBI" id="CHEBI:61977"/>
        <dbReference type="EC" id="3.1.3.16"/>
    </reaction>
</comment>
<gene>
    <name evidence="15" type="ORF">ST47_g8245</name>
</gene>
<evidence type="ECO:0000313" key="15">
    <source>
        <dbReference type="EMBL" id="KZM20626.1"/>
    </source>
</evidence>
<proteinExistence type="inferred from homology"/>
<evidence type="ECO:0000256" key="5">
    <source>
        <dbReference type="ARBA" id="ARBA00022801"/>
    </source>
</evidence>
<reference evidence="15 16" key="1">
    <citation type="journal article" date="2016" name="Sci. Rep.">
        <title>Draft genome sequencing and secretome analysis of fungal phytopathogen Ascochyta rabiei provides insight into the necrotrophic effector repertoire.</title>
        <authorList>
            <person name="Verma S."/>
            <person name="Gazara R.K."/>
            <person name="Nizam S."/>
            <person name="Parween S."/>
            <person name="Chattopadhyay D."/>
            <person name="Verma P.K."/>
        </authorList>
    </citation>
    <scope>NUCLEOTIDE SEQUENCE [LARGE SCALE GENOMIC DNA]</scope>
    <source>
        <strain evidence="15 16">ArDII</strain>
    </source>
</reference>
<evidence type="ECO:0000256" key="1">
    <source>
        <dbReference type="ARBA" id="ARBA00004123"/>
    </source>
</evidence>
<feature type="region of interest" description="Disordered" evidence="13">
    <location>
        <begin position="1"/>
        <end position="21"/>
    </location>
</feature>
<feature type="compositionally biased region" description="Acidic residues" evidence="13">
    <location>
        <begin position="279"/>
        <end position="293"/>
    </location>
</feature>
<keyword evidence="7 12" id="KW-0904">Protein phosphatase</keyword>
<evidence type="ECO:0000256" key="11">
    <source>
        <dbReference type="PROSITE-ProRule" id="PRU00812"/>
    </source>
</evidence>
<evidence type="ECO:0000259" key="14">
    <source>
        <dbReference type="PROSITE" id="PS51479"/>
    </source>
</evidence>
<evidence type="ECO:0000256" key="13">
    <source>
        <dbReference type="SAM" id="MobiDB-lite"/>
    </source>
</evidence>
<evidence type="ECO:0000256" key="2">
    <source>
        <dbReference type="ARBA" id="ARBA00005676"/>
    </source>
</evidence>
<dbReference type="AlphaFoldDB" id="A0A162ZIX7"/>